<evidence type="ECO:0000313" key="1">
    <source>
        <dbReference type="EMBL" id="KAK8855433.1"/>
    </source>
</evidence>
<keyword evidence="2" id="KW-1185">Reference proteome</keyword>
<protein>
    <submittedName>
        <fullName evidence="1">Uncharacterized protein</fullName>
    </submittedName>
</protein>
<reference evidence="1 2" key="1">
    <citation type="journal article" date="2024" name="IMA Fungus">
        <title>Apiospora arundinis, a panoply of carbohydrate-active enzymes and secondary metabolites.</title>
        <authorList>
            <person name="Sorensen T."/>
            <person name="Petersen C."/>
            <person name="Muurmann A.T."/>
            <person name="Christiansen J.V."/>
            <person name="Brundto M.L."/>
            <person name="Overgaard C.K."/>
            <person name="Boysen A.T."/>
            <person name="Wollenberg R.D."/>
            <person name="Larsen T.O."/>
            <person name="Sorensen J.L."/>
            <person name="Nielsen K.L."/>
            <person name="Sondergaard T.E."/>
        </authorList>
    </citation>
    <scope>NUCLEOTIDE SEQUENCE [LARGE SCALE GENOMIC DNA]</scope>
    <source>
        <strain evidence="1 2">AAU 773</strain>
    </source>
</reference>
<organism evidence="1 2">
    <name type="scientific">Apiospora arundinis</name>
    <dbReference type="NCBI Taxonomy" id="335852"/>
    <lineage>
        <taxon>Eukaryota</taxon>
        <taxon>Fungi</taxon>
        <taxon>Dikarya</taxon>
        <taxon>Ascomycota</taxon>
        <taxon>Pezizomycotina</taxon>
        <taxon>Sordariomycetes</taxon>
        <taxon>Xylariomycetidae</taxon>
        <taxon>Amphisphaeriales</taxon>
        <taxon>Apiosporaceae</taxon>
        <taxon>Apiospora</taxon>
    </lineage>
</organism>
<evidence type="ECO:0000313" key="2">
    <source>
        <dbReference type="Proteomes" id="UP001390339"/>
    </source>
</evidence>
<dbReference type="EMBL" id="JAPCWZ010000007">
    <property type="protein sequence ID" value="KAK8855433.1"/>
    <property type="molecule type" value="Genomic_DNA"/>
</dbReference>
<comment type="caution">
    <text evidence="1">The sequence shown here is derived from an EMBL/GenBank/DDBJ whole genome shotgun (WGS) entry which is preliminary data.</text>
</comment>
<name>A0ABR2HZB8_9PEZI</name>
<dbReference type="Proteomes" id="UP001390339">
    <property type="component" value="Unassembled WGS sequence"/>
</dbReference>
<gene>
    <name evidence="1" type="ORF">PGQ11_011345</name>
</gene>
<sequence>MSIAHQGDDATVRNVYTNETNIRDDEAVHIEAQGPWNEEKETEDELFEGVAMMKRYKFGHALSHLVWDIVLE</sequence>
<accession>A0ABR2HZB8</accession>
<proteinExistence type="predicted"/>